<dbReference type="InterPro" id="IPR036291">
    <property type="entry name" value="NAD(P)-bd_dom_sf"/>
</dbReference>
<dbReference type="InterPro" id="IPR006140">
    <property type="entry name" value="D-isomer_DH_NAD-bd"/>
</dbReference>
<dbReference type="GO" id="GO:0016491">
    <property type="term" value="F:oxidoreductase activity"/>
    <property type="evidence" value="ECO:0007669"/>
    <property type="project" value="UniProtKB-KW"/>
</dbReference>
<gene>
    <name evidence="6" type="ORF">R6U77_19610</name>
</gene>
<dbReference type="Gene3D" id="3.40.50.720">
    <property type="entry name" value="NAD(P)-binding Rossmann-like Domain"/>
    <property type="match status" value="2"/>
</dbReference>
<dbReference type="InterPro" id="IPR029752">
    <property type="entry name" value="D-isomer_DH_CS1"/>
</dbReference>
<accession>A0ABZ0RXQ5</accession>
<feature type="domain" description="D-isomer specific 2-hydroxyacid dehydrogenase NAD-binding" evidence="5">
    <location>
        <begin position="110"/>
        <end position="288"/>
    </location>
</feature>
<dbReference type="InterPro" id="IPR050223">
    <property type="entry name" value="D-isomer_2-hydroxyacid_DH"/>
</dbReference>
<evidence type="ECO:0000256" key="2">
    <source>
        <dbReference type="ARBA" id="ARBA00023002"/>
    </source>
</evidence>
<evidence type="ECO:0000259" key="4">
    <source>
        <dbReference type="Pfam" id="PF00389"/>
    </source>
</evidence>
<evidence type="ECO:0000259" key="5">
    <source>
        <dbReference type="Pfam" id="PF02826"/>
    </source>
</evidence>
<dbReference type="PROSITE" id="PS00065">
    <property type="entry name" value="D_2_HYDROXYACID_DH_1"/>
    <property type="match status" value="1"/>
</dbReference>
<dbReference type="EC" id="1.1.1.-" evidence="6"/>
<dbReference type="CDD" id="cd05301">
    <property type="entry name" value="GDH"/>
    <property type="match status" value="1"/>
</dbReference>
<sequence>MKKKLFITRKLPAHIVEPLHSYFDVAEWSEEEAVIPREKLLAAVKDCHALWVTLADQVDAELLAHAPNLQIVSTLSVGFNNIDMEAVRSRGIIATNTPDVLTETTADLVFALLLATARRIPEAERYLREGKWQGWYPLQLVGKDVGGATIGIIGLGRIGQAVARRASGFNMKVLYHNRSRKLVEEQQYGFHYKTLEDLLQESDFVVVMAPFSKETEGLIAERQLALMKKDAVLINAARGGIVDEVALYQALKDGKLWAAGLDVFEQEPIALSHPLLTLPNVVVLPHIGSASLQTRTAMMKLNVAALVAYAKGETVLNRVDS</sequence>
<dbReference type="Pfam" id="PF00389">
    <property type="entry name" value="2-Hacid_dh"/>
    <property type="match status" value="1"/>
</dbReference>
<dbReference type="InterPro" id="IPR006139">
    <property type="entry name" value="D-isomer_2_OHA_DH_cat_dom"/>
</dbReference>
<dbReference type="RefSeq" id="WP_319836892.1">
    <property type="nucleotide sequence ID" value="NZ_CP137624.1"/>
</dbReference>
<feature type="domain" description="D-isomer specific 2-hydroxyacid dehydrogenase catalytic" evidence="4">
    <location>
        <begin position="7"/>
        <end position="319"/>
    </location>
</feature>
<dbReference type="SUPFAM" id="SSF52283">
    <property type="entry name" value="Formate/glycerate dehydrogenase catalytic domain-like"/>
    <property type="match status" value="1"/>
</dbReference>
<dbReference type="EMBL" id="CP137624">
    <property type="protein sequence ID" value="WPK12071.1"/>
    <property type="molecule type" value="Genomic_DNA"/>
</dbReference>
<dbReference type="PANTHER" id="PTHR10996">
    <property type="entry name" value="2-HYDROXYACID DEHYDROGENASE-RELATED"/>
    <property type="match status" value="1"/>
</dbReference>
<evidence type="ECO:0000313" key="7">
    <source>
        <dbReference type="Proteomes" id="UP001322664"/>
    </source>
</evidence>
<dbReference type="Proteomes" id="UP001322664">
    <property type="component" value="Chromosome"/>
</dbReference>
<protein>
    <submittedName>
        <fullName evidence="6">D-glycerate dehydrogenase</fullName>
        <ecNumber evidence="6">1.1.1.-</ecNumber>
    </submittedName>
</protein>
<comment type="similarity">
    <text evidence="1 3">Belongs to the D-isomer specific 2-hydroxyacid dehydrogenase family.</text>
</comment>
<name>A0ABZ0RXQ5_9BACI</name>
<keyword evidence="7" id="KW-1185">Reference proteome</keyword>
<evidence type="ECO:0000313" key="6">
    <source>
        <dbReference type="EMBL" id="WPK12071.1"/>
    </source>
</evidence>
<organism evidence="6 7">
    <name type="scientific">Lysinibacillus louembei</name>
    <dbReference type="NCBI Taxonomy" id="1470088"/>
    <lineage>
        <taxon>Bacteria</taxon>
        <taxon>Bacillati</taxon>
        <taxon>Bacillota</taxon>
        <taxon>Bacilli</taxon>
        <taxon>Bacillales</taxon>
        <taxon>Bacillaceae</taxon>
        <taxon>Lysinibacillus</taxon>
    </lineage>
</organism>
<evidence type="ECO:0000256" key="1">
    <source>
        <dbReference type="ARBA" id="ARBA00005854"/>
    </source>
</evidence>
<dbReference type="Pfam" id="PF02826">
    <property type="entry name" value="2-Hacid_dh_C"/>
    <property type="match status" value="1"/>
</dbReference>
<dbReference type="InterPro" id="IPR029753">
    <property type="entry name" value="D-isomer_DH_CS"/>
</dbReference>
<dbReference type="PROSITE" id="PS00671">
    <property type="entry name" value="D_2_HYDROXYACID_DH_3"/>
    <property type="match status" value="1"/>
</dbReference>
<dbReference type="SUPFAM" id="SSF51735">
    <property type="entry name" value="NAD(P)-binding Rossmann-fold domains"/>
    <property type="match status" value="1"/>
</dbReference>
<proteinExistence type="inferred from homology"/>
<evidence type="ECO:0000256" key="3">
    <source>
        <dbReference type="RuleBase" id="RU003719"/>
    </source>
</evidence>
<reference evidence="6 7" key="1">
    <citation type="submission" date="2023-09" db="EMBL/GenBank/DDBJ databases">
        <authorList>
            <person name="Page C.A."/>
            <person name="Perez-Diaz I.M."/>
        </authorList>
    </citation>
    <scope>NUCLEOTIDE SEQUENCE [LARGE SCALE GENOMIC DNA]</scope>
    <source>
        <strain evidence="6 7">Ll15</strain>
    </source>
</reference>
<dbReference type="PANTHER" id="PTHR10996:SF283">
    <property type="entry name" value="GLYOXYLATE_HYDROXYPYRUVATE REDUCTASE B"/>
    <property type="match status" value="1"/>
</dbReference>
<keyword evidence="2 3" id="KW-0560">Oxidoreductase</keyword>